<name>W1VFK0_9ACTO</name>
<comment type="caution">
    <text evidence="2">The sequence shown here is derived from an EMBL/GenBank/DDBJ whole genome shotgun (WGS) entry which is preliminary data.</text>
</comment>
<evidence type="ECO:0000256" key="1">
    <source>
        <dbReference type="SAM" id="MobiDB-lite"/>
    </source>
</evidence>
<sequence>MRGAQVELGVADGVVHGEGVPVQRVHADAPLAGGVLGDGDVHPHEQADRGHDRAQGLGLVGDEVPGRVGHPHAPPSRSAGEQLVGLGNVRVGGEEHVNLPGVCNGLGVLLLRRDRIAGVLLADLGVEDHQVRARLASGASLVRRPLDIVEVDGPRRVRRHAVEAVGR</sequence>
<protein>
    <submittedName>
        <fullName evidence="2">Uncharacterized protein</fullName>
    </submittedName>
</protein>
<dbReference type="EMBL" id="AZLV01000811">
    <property type="protein sequence ID" value="ETJ03645.1"/>
    <property type="molecule type" value="Genomic_DNA"/>
</dbReference>
<reference evidence="2 3" key="1">
    <citation type="submission" date="2013-12" db="EMBL/GenBank/DDBJ databases">
        <title>A Varibaculum cambriense genome reconstructed from a premature infant gut community with otherwise low bacterial novelty that shifts toward anaerobic metabolism during the third week of life.</title>
        <authorList>
            <person name="Brown C.T."/>
            <person name="Sharon I."/>
            <person name="Thomas B.C."/>
            <person name="Castelle C.J."/>
            <person name="Morowitz M.J."/>
            <person name="Banfield J.F."/>
        </authorList>
    </citation>
    <scope>NUCLEOTIDE SEQUENCE [LARGE SCALE GENOMIC DNA]</scope>
    <source>
        <strain evidence="3">DORA_12</strain>
    </source>
</reference>
<organism evidence="2 3">
    <name type="scientific">Actinomyces urogenitalis DORA_12</name>
    <dbReference type="NCBI Taxonomy" id="1403939"/>
    <lineage>
        <taxon>Bacteria</taxon>
        <taxon>Bacillati</taxon>
        <taxon>Actinomycetota</taxon>
        <taxon>Actinomycetes</taxon>
        <taxon>Actinomycetales</taxon>
        <taxon>Actinomycetaceae</taxon>
        <taxon>Actinomyces</taxon>
    </lineage>
</organism>
<gene>
    <name evidence="2" type="ORF">Q605_AUC00811G0002</name>
</gene>
<evidence type="ECO:0000313" key="2">
    <source>
        <dbReference type="EMBL" id="ETJ03645.1"/>
    </source>
</evidence>
<accession>W1VFK0</accession>
<feature type="region of interest" description="Disordered" evidence="1">
    <location>
        <begin position="31"/>
        <end position="53"/>
    </location>
</feature>
<proteinExistence type="predicted"/>
<evidence type="ECO:0000313" key="3">
    <source>
        <dbReference type="Proteomes" id="UP000018852"/>
    </source>
</evidence>
<dbReference type="AlphaFoldDB" id="W1VFK0"/>
<feature type="compositionally biased region" description="Basic and acidic residues" evidence="1">
    <location>
        <begin position="39"/>
        <end position="53"/>
    </location>
</feature>
<dbReference type="Proteomes" id="UP000018852">
    <property type="component" value="Unassembled WGS sequence"/>
</dbReference>